<gene>
    <name evidence="1" type="ORF">L2E82_29245</name>
</gene>
<keyword evidence="2" id="KW-1185">Reference proteome</keyword>
<comment type="caution">
    <text evidence="1">The sequence shown here is derived from an EMBL/GenBank/DDBJ whole genome shotgun (WGS) entry which is preliminary data.</text>
</comment>
<accession>A0ACB9CXB1</accession>
<evidence type="ECO:0000313" key="2">
    <source>
        <dbReference type="Proteomes" id="UP001055811"/>
    </source>
</evidence>
<protein>
    <submittedName>
        <fullName evidence="1">Uncharacterized protein</fullName>
    </submittedName>
</protein>
<name>A0ACB9CXB1_CICIN</name>
<reference evidence="2" key="1">
    <citation type="journal article" date="2022" name="Mol. Ecol. Resour.">
        <title>The genomes of chicory, endive, great burdock and yacon provide insights into Asteraceae palaeo-polyploidization history and plant inulin production.</title>
        <authorList>
            <person name="Fan W."/>
            <person name="Wang S."/>
            <person name="Wang H."/>
            <person name="Wang A."/>
            <person name="Jiang F."/>
            <person name="Liu H."/>
            <person name="Zhao H."/>
            <person name="Xu D."/>
            <person name="Zhang Y."/>
        </authorList>
    </citation>
    <scope>NUCLEOTIDE SEQUENCE [LARGE SCALE GENOMIC DNA]</scope>
    <source>
        <strain evidence="2">cv. Punajuju</strain>
    </source>
</reference>
<dbReference type="Proteomes" id="UP001055811">
    <property type="component" value="Linkage Group LG05"/>
</dbReference>
<reference evidence="1 2" key="2">
    <citation type="journal article" date="2022" name="Mol. Ecol. Resour.">
        <title>The genomes of chicory, endive, great burdock and yacon provide insights into Asteraceae paleo-polyploidization history and plant inulin production.</title>
        <authorList>
            <person name="Fan W."/>
            <person name="Wang S."/>
            <person name="Wang H."/>
            <person name="Wang A."/>
            <person name="Jiang F."/>
            <person name="Liu H."/>
            <person name="Zhao H."/>
            <person name="Xu D."/>
            <person name="Zhang Y."/>
        </authorList>
    </citation>
    <scope>NUCLEOTIDE SEQUENCE [LARGE SCALE GENOMIC DNA]</scope>
    <source>
        <strain evidence="2">cv. Punajuju</strain>
        <tissue evidence="1">Leaves</tissue>
    </source>
</reference>
<evidence type="ECO:0000313" key="1">
    <source>
        <dbReference type="EMBL" id="KAI3738947.1"/>
    </source>
</evidence>
<organism evidence="1 2">
    <name type="scientific">Cichorium intybus</name>
    <name type="common">Chicory</name>
    <dbReference type="NCBI Taxonomy" id="13427"/>
    <lineage>
        <taxon>Eukaryota</taxon>
        <taxon>Viridiplantae</taxon>
        <taxon>Streptophyta</taxon>
        <taxon>Embryophyta</taxon>
        <taxon>Tracheophyta</taxon>
        <taxon>Spermatophyta</taxon>
        <taxon>Magnoliopsida</taxon>
        <taxon>eudicotyledons</taxon>
        <taxon>Gunneridae</taxon>
        <taxon>Pentapetalae</taxon>
        <taxon>asterids</taxon>
        <taxon>campanulids</taxon>
        <taxon>Asterales</taxon>
        <taxon>Asteraceae</taxon>
        <taxon>Cichorioideae</taxon>
        <taxon>Cichorieae</taxon>
        <taxon>Cichoriinae</taxon>
        <taxon>Cichorium</taxon>
    </lineage>
</organism>
<proteinExistence type="predicted"/>
<dbReference type="EMBL" id="CM042013">
    <property type="protein sequence ID" value="KAI3738947.1"/>
    <property type="molecule type" value="Genomic_DNA"/>
</dbReference>
<sequence>MSPICFIDLEWDDRRSRLLCSLQIGHSGFQEATYFYPNDFHPPHTSTGADHLLYINNCQDLEKKRGRKLHKHSTRETEVLIREF</sequence>